<keyword evidence="2" id="KW-0472">Membrane</keyword>
<evidence type="ECO:0000313" key="3">
    <source>
        <dbReference type="EMBL" id="MWB98356.1"/>
    </source>
</evidence>
<sequence length="211" mass="21634">MSDADRPGVPGTDGSSNGAGNPPVDPRPKPKYGEYAPEGWTWTPPEPARPATPPTPAPGSWPAPAVPHAGPVAPGASESADPGKPARPRDLPVTIVLLILGLFGVAFAAGTILVLPESMAMLHAQYGLAAYEPGDDIGTVTTIGAILQVLLYVAVVISSVLRIRAGRGSWWLPIVGAVVSTLILFIVVSQVTAGDAALIEFFENGVPAPTP</sequence>
<keyword evidence="2" id="KW-1133">Transmembrane helix</keyword>
<feature type="compositionally biased region" description="Pro residues" evidence="1">
    <location>
        <begin position="44"/>
        <end position="65"/>
    </location>
</feature>
<dbReference type="Pfam" id="PF19779">
    <property type="entry name" value="DUF6264"/>
    <property type="match status" value="1"/>
</dbReference>
<dbReference type="AlphaFoldDB" id="A0A6I4NV73"/>
<feature type="transmembrane region" description="Helical" evidence="2">
    <location>
        <begin position="93"/>
        <end position="115"/>
    </location>
</feature>
<dbReference type="InterPro" id="IPR046231">
    <property type="entry name" value="DUF6264"/>
</dbReference>
<name>A0A6I4NV73_9MICO</name>
<dbReference type="Proteomes" id="UP000438182">
    <property type="component" value="Unassembled WGS sequence"/>
</dbReference>
<protein>
    <submittedName>
        <fullName evidence="3">Uncharacterized protein</fullName>
    </submittedName>
</protein>
<dbReference type="EMBL" id="WSTA01000024">
    <property type="protein sequence ID" value="MWB98356.1"/>
    <property type="molecule type" value="Genomic_DNA"/>
</dbReference>
<evidence type="ECO:0000256" key="1">
    <source>
        <dbReference type="SAM" id="MobiDB-lite"/>
    </source>
</evidence>
<feature type="transmembrane region" description="Helical" evidence="2">
    <location>
        <begin position="170"/>
        <end position="188"/>
    </location>
</feature>
<dbReference type="RefSeq" id="WP_160423692.1">
    <property type="nucleotide sequence ID" value="NZ_WSTA01000024.1"/>
</dbReference>
<reference evidence="3 4" key="1">
    <citation type="submission" date="2019-12" db="EMBL/GenBank/DDBJ databases">
        <authorList>
            <person name="Kim Y.S."/>
        </authorList>
    </citation>
    <scope>NUCLEOTIDE SEQUENCE [LARGE SCALE GENOMIC DNA]</scope>
    <source>
        <strain evidence="3 4">MMS17-SY077</strain>
    </source>
</reference>
<feature type="region of interest" description="Disordered" evidence="1">
    <location>
        <begin position="1"/>
        <end position="86"/>
    </location>
</feature>
<feature type="transmembrane region" description="Helical" evidence="2">
    <location>
        <begin position="137"/>
        <end position="158"/>
    </location>
</feature>
<proteinExistence type="predicted"/>
<accession>A0A6I4NV73</accession>
<keyword evidence="4" id="KW-1185">Reference proteome</keyword>
<gene>
    <name evidence="3" type="ORF">GB864_07315</name>
</gene>
<feature type="compositionally biased region" description="Low complexity" evidence="1">
    <location>
        <begin position="66"/>
        <end position="76"/>
    </location>
</feature>
<keyword evidence="2" id="KW-0812">Transmembrane</keyword>
<organism evidence="3 4">
    <name type="scientific">Agromyces seonyuensis</name>
    <dbReference type="NCBI Taxonomy" id="2662446"/>
    <lineage>
        <taxon>Bacteria</taxon>
        <taxon>Bacillati</taxon>
        <taxon>Actinomycetota</taxon>
        <taxon>Actinomycetes</taxon>
        <taxon>Micrococcales</taxon>
        <taxon>Microbacteriaceae</taxon>
        <taxon>Agromyces</taxon>
    </lineage>
</organism>
<evidence type="ECO:0000313" key="4">
    <source>
        <dbReference type="Proteomes" id="UP000438182"/>
    </source>
</evidence>
<comment type="caution">
    <text evidence="3">The sequence shown here is derived from an EMBL/GenBank/DDBJ whole genome shotgun (WGS) entry which is preliminary data.</text>
</comment>
<evidence type="ECO:0000256" key="2">
    <source>
        <dbReference type="SAM" id="Phobius"/>
    </source>
</evidence>